<sequence length="314" mass="34137">MKKLVFALFLGLFSTISQAQESQTEYNFLRLPVSARAAALGGNNISIIEDDPSLMFSNPALAASVSDRTLGLSYMNYMKGANYMGASFTRAMNDKATLAGGIQYMNYGKMKEVDENNVQTGEFSASEIAVEAVFAYELARNLVGGITGKFITSYIGSYNSIAVGVDLGLNWYDPEREWSVSAVAKNLGGQVKAYDDNFGKMPFDLQIGVSKTFAALPVRVSATLVDLTHYDYRFINHLNLGAEILLSESLWVGGGYNFRRGNDMKVGVGDDESSHGAGFSVGGGINLERFKLNVSYGKYHASSNSIMVNFAYTL</sequence>
<reference evidence="6 12" key="4">
    <citation type="submission" date="2017-11" db="EMBL/GenBank/DDBJ databases">
        <title>Genome sequencing of Prevotella intermedia KCOM 2833.</title>
        <authorList>
            <person name="Kook J.-K."/>
            <person name="Park S.-N."/>
            <person name="Lim Y.K."/>
        </authorList>
    </citation>
    <scope>NUCLEOTIDE SEQUENCE [LARGE SCALE GENOMIC DNA]</scope>
    <source>
        <strain evidence="6 12">KCOM 2833</strain>
    </source>
</reference>
<dbReference type="EMBL" id="AP014598">
    <property type="protein sequence ID" value="BAU19148.1"/>
    <property type="molecule type" value="Genomic_DNA"/>
</dbReference>
<evidence type="ECO:0000313" key="4">
    <source>
        <dbReference type="EMBL" id="BAU19148.1"/>
    </source>
</evidence>
<gene>
    <name evidence="3" type="ORF">CTM50_03080</name>
    <name evidence="6" type="ORF">CTM59_07340</name>
    <name evidence="2" type="ORF">CTM62_12440</name>
    <name evidence="5" type="ORF">CUC04_10165</name>
    <name evidence="7" type="ORF">D2S45_05020</name>
    <name evidence="4" type="ORF">PIOMA14_II_0644</name>
</gene>
<reference evidence="5 11" key="3">
    <citation type="submission" date="2017-11" db="EMBL/GenBank/DDBJ databases">
        <title>Genome sequencing of Prevotella intermedia KCOM 2069.</title>
        <authorList>
            <person name="Kook J.-K."/>
            <person name="Park S.-N."/>
            <person name="Lim Y.K."/>
        </authorList>
    </citation>
    <scope>NUCLEOTIDE SEQUENCE [LARGE SCALE GENOMIC DNA]</scope>
    <source>
        <strain evidence="5 11">KCOM 2069</strain>
    </source>
</reference>
<dbReference type="EMBL" id="CP024696">
    <property type="protein sequence ID" value="ATV52125.1"/>
    <property type="molecule type" value="Genomic_DNA"/>
</dbReference>
<reference evidence="7 13" key="6">
    <citation type="submission" date="2018-08" db="EMBL/GenBank/DDBJ databases">
        <title>Comparative analysis of Prevotella intermedia strains.</title>
        <authorList>
            <person name="Moon J.-H."/>
            <person name="Lee J.-H."/>
        </authorList>
    </citation>
    <scope>NUCLEOTIDE SEQUENCE [LARGE SCALE GENOMIC DNA]</scope>
    <source>
        <strain evidence="7 13">ATCC 15033</strain>
    </source>
</reference>
<organism evidence="4 8">
    <name type="scientific">Prevotella intermedia</name>
    <dbReference type="NCBI Taxonomy" id="28131"/>
    <lineage>
        <taxon>Bacteria</taxon>
        <taxon>Pseudomonadati</taxon>
        <taxon>Bacteroidota</taxon>
        <taxon>Bacteroidia</taxon>
        <taxon>Bacteroidales</taxon>
        <taxon>Prevotellaceae</taxon>
        <taxon>Prevotella</taxon>
    </lineage>
</organism>
<dbReference type="NCBIfam" id="NF033709">
    <property type="entry name" value="PorV_fam"/>
    <property type="match status" value="1"/>
</dbReference>
<dbReference type="GeneID" id="34516810"/>
<proteinExistence type="predicted"/>
<evidence type="ECO:0000313" key="3">
    <source>
        <dbReference type="EMBL" id="ATV52125.1"/>
    </source>
</evidence>
<dbReference type="Proteomes" id="UP000283868">
    <property type="component" value="Unassembled WGS sequence"/>
</dbReference>
<evidence type="ECO:0000313" key="11">
    <source>
        <dbReference type="Proteomes" id="UP000230500"/>
    </source>
</evidence>
<dbReference type="Proteomes" id="UP000229323">
    <property type="component" value="Chromosome"/>
</dbReference>
<evidence type="ECO:0000256" key="1">
    <source>
        <dbReference type="SAM" id="SignalP"/>
    </source>
</evidence>
<feature type="chain" id="PRO_5014239928" evidence="1">
    <location>
        <begin position="20"/>
        <end position="314"/>
    </location>
</feature>
<dbReference type="AlphaFoldDB" id="A0A0T7APV3"/>
<evidence type="ECO:0000313" key="2">
    <source>
        <dbReference type="EMBL" id="ATV27537.1"/>
    </source>
</evidence>
<dbReference type="Proteomes" id="UP000231201">
    <property type="component" value="Unassembled WGS sequence"/>
</dbReference>
<evidence type="ECO:0000313" key="5">
    <source>
        <dbReference type="EMBL" id="PIN27701.1"/>
    </source>
</evidence>
<dbReference type="Gene3D" id="2.40.160.60">
    <property type="entry name" value="Outer membrane protein transport protein (OMPP1/FadL/TodX)"/>
    <property type="match status" value="1"/>
</dbReference>
<dbReference type="InterPro" id="IPR019861">
    <property type="entry name" value="PorP/SprF_Bacteroidetes"/>
</dbReference>
<dbReference type="NCBIfam" id="NF033711">
    <property type="entry name" value="T9SS_PorQ"/>
    <property type="match status" value="1"/>
</dbReference>
<dbReference type="RefSeq" id="WP_028905318.1">
    <property type="nucleotide sequence ID" value="NZ_AP014598.1"/>
</dbReference>
<evidence type="ECO:0000313" key="6">
    <source>
        <dbReference type="EMBL" id="PJI23975.1"/>
    </source>
</evidence>
<dbReference type="Pfam" id="PF11751">
    <property type="entry name" value="PorP_SprF"/>
    <property type="match status" value="1"/>
</dbReference>
<name>A0A0T7APV3_PREIN</name>
<dbReference type="EMBL" id="CP024724">
    <property type="protein sequence ID" value="ATV27537.1"/>
    <property type="molecule type" value="Genomic_DNA"/>
</dbReference>
<dbReference type="STRING" id="28131.BWX40_11165"/>
<evidence type="ECO:0000313" key="13">
    <source>
        <dbReference type="Proteomes" id="UP000283868"/>
    </source>
</evidence>
<reference evidence="2 10" key="5">
    <citation type="submission" date="2017-11" db="EMBL/GenBank/DDBJ databases">
        <title>Genome sequencing of Prevotella intermedia KCOM 2837.</title>
        <authorList>
            <person name="Kook J.-K."/>
            <person name="Park S.-N."/>
            <person name="Lim Y.K."/>
        </authorList>
    </citation>
    <scope>NUCLEOTIDE SEQUENCE [LARGE SCALE GENOMIC DNA]</scope>
    <source>
        <strain evidence="2 10">KCOM 2837</strain>
    </source>
</reference>
<evidence type="ECO:0000313" key="7">
    <source>
        <dbReference type="EMBL" id="RRF87675.1"/>
    </source>
</evidence>
<accession>A0A0T7APV3</accession>
<dbReference type="EMBL" id="QXEN01000005">
    <property type="protein sequence ID" value="RRF87675.1"/>
    <property type="molecule type" value="Genomic_DNA"/>
</dbReference>
<evidence type="ECO:0000313" key="12">
    <source>
        <dbReference type="Proteomes" id="UP000231201"/>
    </source>
</evidence>
<evidence type="ECO:0000313" key="8">
    <source>
        <dbReference type="Proteomes" id="UP000217431"/>
    </source>
</evidence>
<keyword evidence="1" id="KW-0732">Signal</keyword>
<dbReference type="EMBL" id="PENH01000002">
    <property type="protein sequence ID" value="PJI23975.1"/>
    <property type="molecule type" value="Genomic_DNA"/>
</dbReference>
<keyword evidence="13" id="KW-1185">Reference proteome</keyword>
<evidence type="ECO:0000313" key="10">
    <source>
        <dbReference type="Proteomes" id="UP000229630"/>
    </source>
</evidence>
<evidence type="ECO:0000313" key="9">
    <source>
        <dbReference type="Proteomes" id="UP000229323"/>
    </source>
</evidence>
<dbReference type="Proteomes" id="UP000217431">
    <property type="component" value="Chromosome II"/>
</dbReference>
<dbReference type="SUPFAM" id="SSF56935">
    <property type="entry name" value="Porins"/>
    <property type="match status" value="1"/>
</dbReference>
<reference evidence="4 8" key="1">
    <citation type="journal article" date="2016" name="DNA Res.">
        <title>The complete genome sequencing of Prevotella intermedia strain OMA14 and a subsequent fine-scale, intra-species genomic comparison reveal an unusual amplification of conjugative and mobile transposons and identify a novel Prevotella-lineage-specific repeat.</title>
        <authorList>
            <person name="Naito M."/>
            <person name="Ogura Y."/>
            <person name="Itoh T."/>
            <person name="Shoji M."/>
            <person name="Okamoto M."/>
            <person name="Hayashi T."/>
            <person name="Nakayama K."/>
        </authorList>
    </citation>
    <scope>NUCLEOTIDE SEQUENCE [LARGE SCALE GENOMIC DNA]</scope>
    <source>
        <strain evidence="4 8">OMA14</strain>
    </source>
</reference>
<dbReference type="EMBL" id="PESN01000002">
    <property type="protein sequence ID" value="PIN27701.1"/>
    <property type="molecule type" value="Genomic_DNA"/>
</dbReference>
<feature type="signal peptide" evidence="1">
    <location>
        <begin position="1"/>
        <end position="19"/>
    </location>
</feature>
<dbReference type="Proteomes" id="UP000230500">
    <property type="component" value="Unassembled WGS sequence"/>
</dbReference>
<dbReference type="Proteomes" id="UP000229630">
    <property type="component" value="Chromosome 2"/>
</dbReference>
<protein>
    <submittedName>
        <fullName evidence="2">Type IX secretion system membrane protein PorP/SprF</fullName>
    </submittedName>
</protein>
<reference evidence="3 9" key="2">
    <citation type="submission" date="2017-11" db="EMBL/GenBank/DDBJ databases">
        <title>Genome sequencing of Prevotella intermedia KCOM 2033.</title>
        <authorList>
            <person name="Kook J.-K."/>
            <person name="Park S.-N."/>
            <person name="Lim Y.K."/>
        </authorList>
    </citation>
    <scope>NUCLEOTIDE SEQUENCE [LARGE SCALE GENOMIC DNA]</scope>
    <source>
        <strain evidence="3 9">KCOM 2033</strain>
    </source>
</reference>